<dbReference type="KEGG" id="bsol:FSW04_17520"/>
<proteinExistence type="inferred from homology"/>
<feature type="binding site" evidence="4">
    <location>
        <position position="31"/>
    </location>
    <ligand>
        <name>molybdate</name>
        <dbReference type="ChEBI" id="CHEBI:36264"/>
    </ligand>
</feature>
<dbReference type="OrthoDB" id="9785015at2"/>
<feature type="binding site" evidence="4">
    <location>
        <position position="50"/>
    </location>
    <ligand>
        <name>molybdate</name>
        <dbReference type="ChEBI" id="CHEBI:36264"/>
    </ligand>
</feature>
<comment type="similarity">
    <text evidence="1">Belongs to the bacterial solute-binding protein ModA family.</text>
</comment>
<keyword evidence="3 5" id="KW-0732">Signal</keyword>
<dbReference type="NCBIfam" id="TIGR01256">
    <property type="entry name" value="modA"/>
    <property type="match status" value="1"/>
</dbReference>
<organism evidence="6 7">
    <name type="scientific">Baekduia soli</name>
    <dbReference type="NCBI Taxonomy" id="496014"/>
    <lineage>
        <taxon>Bacteria</taxon>
        <taxon>Bacillati</taxon>
        <taxon>Actinomycetota</taxon>
        <taxon>Thermoleophilia</taxon>
        <taxon>Solirubrobacterales</taxon>
        <taxon>Baekduiaceae</taxon>
        <taxon>Baekduia</taxon>
    </lineage>
</organism>
<dbReference type="GO" id="GO:0046872">
    <property type="term" value="F:metal ion binding"/>
    <property type="evidence" value="ECO:0007669"/>
    <property type="project" value="UniProtKB-KW"/>
</dbReference>
<name>A0A5B8U7U2_9ACTN</name>
<gene>
    <name evidence="6" type="primary">modA</name>
    <name evidence="6" type="ORF">FSW04_17520</name>
</gene>
<dbReference type="PANTHER" id="PTHR30632:SF0">
    <property type="entry name" value="SULFATE-BINDING PROTEIN"/>
    <property type="match status" value="1"/>
</dbReference>
<dbReference type="Gene3D" id="3.40.190.10">
    <property type="entry name" value="Periplasmic binding protein-like II"/>
    <property type="match status" value="2"/>
</dbReference>
<dbReference type="Pfam" id="PF13531">
    <property type="entry name" value="SBP_bac_11"/>
    <property type="match status" value="1"/>
</dbReference>
<keyword evidence="4" id="KW-0500">Molybdenum</keyword>
<dbReference type="Proteomes" id="UP000321805">
    <property type="component" value="Chromosome"/>
</dbReference>
<dbReference type="AlphaFoldDB" id="A0A5B8U7U2"/>
<evidence type="ECO:0000256" key="5">
    <source>
        <dbReference type="SAM" id="SignalP"/>
    </source>
</evidence>
<evidence type="ECO:0000313" key="7">
    <source>
        <dbReference type="Proteomes" id="UP000321805"/>
    </source>
</evidence>
<dbReference type="InterPro" id="IPR005950">
    <property type="entry name" value="ModA"/>
</dbReference>
<protein>
    <submittedName>
        <fullName evidence="6">Molybdate ABC transporter substrate-binding protein</fullName>
    </submittedName>
</protein>
<dbReference type="SUPFAM" id="SSF53850">
    <property type="entry name" value="Periplasmic binding protein-like II"/>
    <property type="match status" value="1"/>
</dbReference>
<evidence type="ECO:0000313" key="6">
    <source>
        <dbReference type="EMBL" id="QEC49199.1"/>
    </source>
</evidence>
<evidence type="ECO:0000256" key="4">
    <source>
        <dbReference type="PIRSR" id="PIRSR004846-1"/>
    </source>
</evidence>
<feature type="signal peptide" evidence="5">
    <location>
        <begin position="1"/>
        <end position="23"/>
    </location>
</feature>
<evidence type="ECO:0000256" key="3">
    <source>
        <dbReference type="ARBA" id="ARBA00022729"/>
    </source>
</evidence>
<reference evidence="6 7" key="1">
    <citation type="journal article" date="2018" name="J. Microbiol.">
        <title>Baekduia soli gen. nov., sp. nov., a novel bacterium isolated from the soil of Baekdu Mountain and proposal of a novel family name, Baekduiaceae fam. nov.</title>
        <authorList>
            <person name="An D.S."/>
            <person name="Siddiqi M.Z."/>
            <person name="Kim K.H."/>
            <person name="Yu H.S."/>
            <person name="Im W.T."/>
        </authorList>
    </citation>
    <scope>NUCLEOTIDE SEQUENCE [LARGE SCALE GENOMIC DNA]</scope>
    <source>
        <strain evidence="6 7">BR7-21</strain>
    </source>
</reference>
<evidence type="ECO:0000256" key="1">
    <source>
        <dbReference type="ARBA" id="ARBA00009175"/>
    </source>
</evidence>
<dbReference type="PANTHER" id="PTHR30632">
    <property type="entry name" value="MOLYBDATE-BINDING PERIPLASMIC PROTEIN"/>
    <property type="match status" value="1"/>
</dbReference>
<keyword evidence="7" id="KW-1185">Reference proteome</keyword>
<sequence>MKRLLLAGAVVAVSLAAPSAASALNVYAATSLTNVMPEIRRDASYSFGGSHTLQLQIERGAPADLFLSAEPAEAQALYREGRCARPVTIATNKLVLIVRQGDPQHVGSVYGLRKGGLNLSIGNASVPVGEYTRRLLRRLRLTSVLSANSVSQQSNVGQVLSQVAFGGADAGFVYVTDARTQRDRIDSLSIPQWAQPAVRYQGCVVRRGGADTAGATSLLDAIRSSRGRGLLRRFGFGLPPRP</sequence>
<keyword evidence="2 4" id="KW-0479">Metal-binding</keyword>
<dbReference type="EMBL" id="CP042430">
    <property type="protein sequence ID" value="QEC49199.1"/>
    <property type="molecule type" value="Genomic_DNA"/>
</dbReference>
<feature type="chain" id="PRO_5022717859" evidence="5">
    <location>
        <begin position="24"/>
        <end position="242"/>
    </location>
</feature>
<dbReference type="GO" id="GO:0015689">
    <property type="term" value="P:molybdate ion transport"/>
    <property type="evidence" value="ECO:0007669"/>
    <property type="project" value="InterPro"/>
</dbReference>
<dbReference type="GO" id="GO:0030973">
    <property type="term" value="F:molybdate ion binding"/>
    <property type="evidence" value="ECO:0007669"/>
    <property type="project" value="TreeGrafter"/>
</dbReference>
<dbReference type="InterPro" id="IPR050682">
    <property type="entry name" value="ModA/WtpA"/>
</dbReference>
<accession>A0A5B8U7U2</accession>
<evidence type="ECO:0000256" key="2">
    <source>
        <dbReference type="ARBA" id="ARBA00022723"/>
    </source>
</evidence>
<feature type="binding site" evidence="4">
    <location>
        <position position="156"/>
    </location>
    <ligand>
        <name>molybdate</name>
        <dbReference type="ChEBI" id="CHEBI:36264"/>
    </ligand>
</feature>
<dbReference type="PIRSF" id="PIRSF004846">
    <property type="entry name" value="ModA"/>
    <property type="match status" value="1"/>
</dbReference>
<feature type="binding site" evidence="4">
    <location>
        <position position="174"/>
    </location>
    <ligand>
        <name>molybdate</name>
        <dbReference type="ChEBI" id="CHEBI:36264"/>
    </ligand>
</feature>
<dbReference type="RefSeq" id="WP_146921562.1">
    <property type="nucleotide sequence ID" value="NZ_CP042430.1"/>
</dbReference>